<protein>
    <recommendedName>
        <fullName evidence="5">DUF4267 domain-containing protein</fullName>
    </recommendedName>
</protein>
<keyword evidence="2" id="KW-0732">Signal</keyword>
<comment type="caution">
    <text evidence="3">The sequence shown here is derived from an EMBL/GenBank/DDBJ whole genome shotgun (WGS) entry which is preliminary data.</text>
</comment>
<dbReference type="AlphaFoldDB" id="A0A2T4UK73"/>
<dbReference type="RefSeq" id="WP_107568258.1">
    <property type="nucleotide sequence ID" value="NZ_PYYB01000001.1"/>
</dbReference>
<evidence type="ECO:0000313" key="3">
    <source>
        <dbReference type="EMBL" id="PTL59615.1"/>
    </source>
</evidence>
<evidence type="ECO:0000256" key="1">
    <source>
        <dbReference type="SAM" id="Phobius"/>
    </source>
</evidence>
<dbReference type="Proteomes" id="UP000240739">
    <property type="component" value="Unassembled WGS sequence"/>
</dbReference>
<keyword evidence="1" id="KW-0812">Transmembrane</keyword>
<organism evidence="3 4">
    <name type="scientific">Paraconexibacter algicola</name>
    <dbReference type="NCBI Taxonomy" id="2133960"/>
    <lineage>
        <taxon>Bacteria</taxon>
        <taxon>Bacillati</taxon>
        <taxon>Actinomycetota</taxon>
        <taxon>Thermoleophilia</taxon>
        <taxon>Solirubrobacterales</taxon>
        <taxon>Paraconexibacteraceae</taxon>
        <taxon>Paraconexibacter</taxon>
    </lineage>
</organism>
<feature type="signal peptide" evidence="2">
    <location>
        <begin position="1"/>
        <end position="32"/>
    </location>
</feature>
<feature type="transmembrane region" description="Helical" evidence="1">
    <location>
        <begin position="56"/>
        <end position="83"/>
    </location>
</feature>
<accession>A0A2T4UK73</accession>
<sequence length="125" mass="12034">MTPISGLRAALAGGRLAAGVLALGAPATVARAVGTTPADNPDGDYLLRLFGSRELVVGAIAAGALGPGTATRAFLLGAGVDALDAAAVLRAGRDGRFAPHRARAIASGCLAIAALGVVAAAVPRG</sequence>
<gene>
    <name evidence="3" type="ORF">C7Y72_08115</name>
</gene>
<keyword evidence="1" id="KW-0472">Membrane</keyword>
<keyword evidence="4" id="KW-1185">Reference proteome</keyword>
<feature type="transmembrane region" description="Helical" evidence="1">
    <location>
        <begin position="104"/>
        <end position="122"/>
    </location>
</feature>
<keyword evidence="1" id="KW-1133">Transmembrane helix</keyword>
<reference evidence="3 4" key="1">
    <citation type="submission" date="2018-03" db="EMBL/GenBank/DDBJ databases">
        <title>Aquarubrobacter algicola gen. nov., sp. nov., a novel actinobacterium isolated from shallow eutrophic lake during the end of cyanobacterial harmful algal blooms.</title>
        <authorList>
            <person name="Chun S.J."/>
        </authorList>
    </citation>
    <scope>NUCLEOTIDE SEQUENCE [LARGE SCALE GENOMIC DNA]</scope>
    <source>
        <strain evidence="3 4">Seoho-28</strain>
    </source>
</reference>
<evidence type="ECO:0008006" key="5">
    <source>
        <dbReference type="Google" id="ProtNLM"/>
    </source>
</evidence>
<dbReference type="EMBL" id="PYYB01000001">
    <property type="protein sequence ID" value="PTL59615.1"/>
    <property type="molecule type" value="Genomic_DNA"/>
</dbReference>
<evidence type="ECO:0000313" key="4">
    <source>
        <dbReference type="Proteomes" id="UP000240739"/>
    </source>
</evidence>
<feature type="chain" id="PRO_5015774533" description="DUF4267 domain-containing protein" evidence="2">
    <location>
        <begin position="33"/>
        <end position="125"/>
    </location>
</feature>
<proteinExistence type="predicted"/>
<evidence type="ECO:0000256" key="2">
    <source>
        <dbReference type="SAM" id="SignalP"/>
    </source>
</evidence>
<name>A0A2T4UK73_9ACTN</name>